<evidence type="ECO:0000313" key="2">
    <source>
        <dbReference type="EMBL" id="RKN37487.1"/>
    </source>
</evidence>
<accession>A0A3A9YQ99</accession>
<dbReference type="Proteomes" id="UP000272474">
    <property type="component" value="Unassembled WGS sequence"/>
</dbReference>
<evidence type="ECO:0000256" key="1">
    <source>
        <dbReference type="SAM" id="MobiDB-lite"/>
    </source>
</evidence>
<feature type="region of interest" description="Disordered" evidence="1">
    <location>
        <begin position="1"/>
        <end position="25"/>
    </location>
</feature>
<reference evidence="2 3" key="1">
    <citation type="journal article" date="2014" name="Int. J. Syst. Evol. Microbiol.">
        <title>Streptomyces hoynatensis sp. nov., isolated from deep marine sediment.</title>
        <authorList>
            <person name="Veyisoglu A."/>
            <person name="Sahin N."/>
        </authorList>
    </citation>
    <scope>NUCLEOTIDE SEQUENCE [LARGE SCALE GENOMIC DNA]</scope>
    <source>
        <strain evidence="2 3">KCTC 29097</strain>
    </source>
</reference>
<dbReference type="AlphaFoldDB" id="A0A3A9YQ99"/>
<dbReference type="OrthoDB" id="4555101at2"/>
<name>A0A3A9YQ99_9ACTN</name>
<evidence type="ECO:0000313" key="3">
    <source>
        <dbReference type="Proteomes" id="UP000272474"/>
    </source>
</evidence>
<protein>
    <submittedName>
        <fullName evidence="2">Uncharacterized protein</fullName>
    </submittedName>
</protein>
<keyword evidence="3" id="KW-1185">Reference proteome</keyword>
<proteinExistence type="predicted"/>
<gene>
    <name evidence="2" type="ORF">D7294_27495</name>
</gene>
<dbReference type="EMBL" id="RBAL01000024">
    <property type="protein sequence ID" value="RKN37487.1"/>
    <property type="molecule type" value="Genomic_DNA"/>
</dbReference>
<organism evidence="2 3">
    <name type="scientific">Streptomyces hoynatensis</name>
    <dbReference type="NCBI Taxonomy" id="1141874"/>
    <lineage>
        <taxon>Bacteria</taxon>
        <taxon>Bacillati</taxon>
        <taxon>Actinomycetota</taxon>
        <taxon>Actinomycetes</taxon>
        <taxon>Kitasatosporales</taxon>
        <taxon>Streptomycetaceae</taxon>
        <taxon>Streptomyces</taxon>
    </lineage>
</organism>
<dbReference type="RefSeq" id="WP_120684503.1">
    <property type="nucleotide sequence ID" value="NZ_RBAL01000024.1"/>
</dbReference>
<sequence>MDYGARSSPEWSADSDLFPPGGPERLDLAERDAVRQWSRVSEELGLPGYPGLPDIMGDSVARLPDRVAAMIEGGVAEPPDARVAGAVLMNLDEA</sequence>
<comment type="caution">
    <text evidence="2">The sequence shown here is derived from an EMBL/GenBank/DDBJ whole genome shotgun (WGS) entry which is preliminary data.</text>
</comment>